<dbReference type="AlphaFoldDB" id="A0AAV2SKG0"/>
<sequence>DQCGNFTIGDQHFLVLKNEHKNWDHARKKCEEKGLDLAEPKDYKAVVNYLDENCENDNEWWLGGKGDGSNVVTISGTALDNNDPMWLRADGSRTWDFHEASRCLYLQAHDKNKPIYTHYCQLMHKIPLCG</sequence>
<proteinExistence type="predicted"/>
<dbReference type="Proteomes" id="UP001497623">
    <property type="component" value="Unassembled WGS sequence"/>
</dbReference>
<dbReference type="InterPro" id="IPR016187">
    <property type="entry name" value="CTDL_fold"/>
</dbReference>
<keyword evidence="2" id="KW-1185">Reference proteome</keyword>
<name>A0AAV2SKG0_MEGNR</name>
<organism evidence="1 2">
    <name type="scientific">Meganyctiphanes norvegica</name>
    <name type="common">Northern krill</name>
    <name type="synonym">Thysanopoda norvegica</name>
    <dbReference type="NCBI Taxonomy" id="48144"/>
    <lineage>
        <taxon>Eukaryota</taxon>
        <taxon>Metazoa</taxon>
        <taxon>Ecdysozoa</taxon>
        <taxon>Arthropoda</taxon>
        <taxon>Crustacea</taxon>
        <taxon>Multicrustacea</taxon>
        <taxon>Malacostraca</taxon>
        <taxon>Eumalacostraca</taxon>
        <taxon>Eucarida</taxon>
        <taxon>Euphausiacea</taxon>
        <taxon>Euphausiidae</taxon>
        <taxon>Meganyctiphanes</taxon>
    </lineage>
</organism>
<dbReference type="SUPFAM" id="SSF56436">
    <property type="entry name" value="C-type lectin-like"/>
    <property type="match status" value="1"/>
</dbReference>
<dbReference type="InterPro" id="IPR016186">
    <property type="entry name" value="C-type_lectin-like/link_sf"/>
</dbReference>
<gene>
    <name evidence="1" type="ORF">MNOR_LOCUS37438</name>
</gene>
<comment type="caution">
    <text evidence="1">The sequence shown here is derived from an EMBL/GenBank/DDBJ whole genome shotgun (WGS) entry which is preliminary data.</text>
</comment>
<protein>
    <recommendedName>
        <fullName evidence="3">C-type lectin domain-containing protein</fullName>
    </recommendedName>
</protein>
<evidence type="ECO:0000313" key="1">
    <source>
        <dbReference type="EMBL" id="CAL4199055.1"/>
    </source>
</evidence>
<evidence type="ECO:0008006" key="3">
    <source>
        <dbReference type="Google" id="ProtNLM"/>
    </source>
</evidence>
<accession>A0AAV2SKG0</accession>
<feature type="non-terminal residue" evidence="1">
    <location>
        <position position="1"/>
    </location>
</feature>
<evidence type="ECO:0000313" key="2">
    <source>
        <dbReference type="Proteomes" id="UP001497623"/>
    </source>
</evidence>
<dbReference type="EMBL" id="CAXKWB010075309">
    <property type="protein sequence ID" value="CAL4199055.1"/>
    <property type="molecule type" value="Genomic_DNA"/>
</dbReference>
<reference evidence="1 2" key="1">
    <citation type="submission" date="2024-05" db="EMBL/GenBank/DDBJ databases">
        <authorList>
            <person name="Wallberg A."/>
        </authorList>
    </citation>
    <scope>NUCLEOTIDE SEQUENCE [LARGE SCALE GENOMIC DNA]</scope>
</reference>
<dbReference type="Gene3D" id="3.10.100.10">
    <property type="entry name" value="Mannose-Binding Protein A, subunit A"/>
    <property type="match status" value="1"/>
</dbReference>